<reference evidence="1 2" key="1">
    <citation type="submission" date="2020-05" db="EMBL/GenBank/DDBJ databases">
        <authorList>
            <person name="Campoy J."/>
            <person name="Schneeberger K."/>
            <person name="Spophaly S."/>
        </authorList>
    </citation>
    <scope>NUCLEOTIDE SEQUENCE [LARGE SCALE GENOMIC DNA]</scope>
    <source>
        <strain evidence="1">PruArmRojPasFocal</strain>
    </source>
</reference>
<gene>
    <name evidence="1" type="ORF">CURHAP_LOCUS20214</name>
</gene>
<evidence type="ECO:0000313" key="2">
    <source>
        <dbReference type="Proteomes" id="UP000507222"/>
    </source>
</evidence>
<organism evidence="1 2">
    <name type="scientific">Prunus armeniaca</name>
    <name type="common">Apricot</name>
    <name type="synonym">Armeniaca vulgaris</name>
    <dbReference type="NCBI Taxonomy" id="36596"/>
    <lineage>
        <taxon>Eukaryota</taxon>
        <taxon>Viridiplantae</taxon>
        <taxon>Streptophyta</taxon>
        <taxon>Embryophyta</taxon>
        <taxon>Tracheophyta</taxon>
        <taxon>Spermatophyta</taxon>
        <taxon>Magnoliopsida</taxon>
        <taxon>eudicotyledons</taxon>
        <taxon>Gunneridae</taxon>
        <taxon>Pentapetalae</taxon>
        <taxon>rosids</taxon>
        <taxon>fabids</taxon>
        <taxon>Rosales</taxon>
        <taxon>Rosaceae</taxon>
        <taxon>Amygdaloideae</taxon>
        <taxon>Amygdaleae</taxon>
        <taxon>Prunus</taxon>
    </lineage>
</organism>
<evidence type="ECO:0000313" key="1">
    <source>
        <dbReference type="EMBL" id="CAB4273095.1"/>
    </source>
</evidence>
<sequence>MSSENNTGAQLRVGTESAQVNAAEFQVHNEDMLDFLNTATFDQLVDLFQFHDNDDDEVQAFTSESSVMGITG</sequence>
<dbReference type="AlphaFoldDB" id="A0A6J5UD69"/>
<name>A0A6J5UD69_PRUAR</name>
<proteinExistence type="predicted"/>
<dbReference type="Proteomes" id="UP000507222">
    <property type="component" value="Unassembled WGS sequence"/>
</dbReference>
<accession>A0A6J5UD69</accession>
<dbReference type="EMBL" id="CAEKDK010000003">
    <property type="protein sequence ID" value="CAB4273095.1"/>
    <property type="molecule type" value="Genomic_DNA"/>
</dbReference>
<protein>
    <submittedName>
        <fullName evidence="1">Uncharacterized protein</fullName>
    </submittedName>
</protein>